<dbReference type="EMBL" id="MU004374">
    <property type="protein sequence ID" value="KAF2653851.1"/>
    <property type="molecule type" value="Genomic_DNA"/>
</dbReference>
<dbReference type="OrthoDB" id="408373at2759"/>
<organism evidence="2 3">
    <name type="scientific">Lophiostoma macrostomum CBS 122681</name>
    <dbReference type="NCBI Taxonomy" id="1314788"/>
    <lineage>
        <taxon>Eukaryota</taxon>
        <taxon>Fungi</taxon>
        <taxon>Dikarya</taxon>
        <taxon>Ascomycota</taxon>
        <taxon>Pezizomycotina</taxon>
        <taxon>Dothideomycetes</taxon>
        <taxon>Pleosporomycetidae</taxon>
        <taxon>Pleosporales</taxon>
        <taxon>Lophiostomataceae</taxon>
        <taxon>Lophiostoma</taxon>
    </lineage>
</organism>
<reference evidence="2" key="1">
    <citation type="journal article" date="2020" name="Stud. Mycol.">
        <title>101 Dothideomycetes genomes: a test case for predicting lifestyles and emergence of pathogens.</title>
        <authorList>
            <person name="Haridas S."/>
            <person name="Albert R."/>
            <person name="Binder M."/>
            <person name="Bloem J."/>
            <person name="Labutti K."/>
            <person name="Salamov A."/>
            <person name="Andreopoulos B."/>
            <person name="Baker S."/>
            <person name="Barry K."/>
            <person name="Bills G."/>
            <person name="Bluhm B."/>
            <person name="Cannon C."/>
            <person name="Castanera R."/>
            <person name="Culley D."/>
            <person name="Daum C."/>
            <person name="Ezra D."/>
            <person name="Gonzalez J."/>
            <person name="Henrissat B."/>
            <person name="Kuo A."/>
            <person name="Liang C."/>
            <person name="Lipzen A."/>
            <person name="Lutzoni F."/>
            <person name="Magnuson J."/>
            <person name="Mondo S."/>
            <person name="Nolan M."/>
            <person name="Ohm R."/>
            <person name="Pangilinan J."/>
            <person name="Park H.-J."/>
            <person name="Ramirez L."/>
            <person name="Alfaro M."/>
            <person name="Sun H."/>
            <person name="Tritt A."/>
            <person name="Yoshinaga Y."/>
            <person name="Zwiers L.-H."/>
            <person name="Turgeon B."/>
            <person name="Goodwin S."/>
            <person name="Spatafora J."/>
            <person name="Crous P."/>
            <person name="Grigoriev I."/>
        </authorList>
    </citation>
    <scope>NUCLEOTIDE SEQUENCE</scope>
    <source>
        <strain evidence="2">CBS 122681</strain>
    </source>
</reference>
<evidence type="ECO:0000259" key="1">
    <source>
        <dbReference type="Pfam" id="PF00561"/>
    </source>
</evidence>
<dbReference type="InterPro" id="IPR050228">
    <property type="entry name" value="Carboxylesterase_BioH"/>
</dbReference>
<evidence type="ECO:0000313" key="3">
    <source>
        <dbReference type="Proteomes" id="UP000799324"/>
    </source>
</evidence>
<name>A0A6A6T3V6_9PLEO</name>
<dbReference type="Pfam" id="PF00561">
    <property type="entry name" value="Abhydrolase_1"/>
    <property type="match status" value="1"/>
</dbReference>
<dbReference type="Proteomes" id="UP000799324">
    <property type="component" value="Unassembled WGS sequence"/>
</dbReference>
<dbReference type="InterPro" id="IPR029058">
    <property type="entry name" value="AB_hydrolase_fold"/>
</dbReference>
<dbReference type="SUPFAM" id="SSF53474">
    <property type="entry name" value="alpha/beta-Hydrolases"/>
    <property type="match status" value="1"/>
</dbReference>
<accession>A0A6A6T3V6</accession>
<dbReference type="AlphaFoldDB" id="A0A6A6T3V6"/>
<dbReference type="InterPro" id="IPR000073">
    <property type="entry name" value="AB_hydrolase_1"/>
</dbReference>
<dbReference type="PANTHER" id="PTHR43194:SF2">
    <property type="entry name" value="PEROXISOMAL MEMBRANE PROTEIN LPX1"/>
    <property type="match status" value="1"/>
</dbReference>
<dbReference type="PANTHER" id="PTHR43194">
    <property type="entry name" value="HYDROLASE ALPHA/BETA FOLD FAMILY"/>
    <property type="match status" value="1"/>
</dbReference>
<gene>
    <name evidence="2" type="ORF">K491DRAFT_694382</name>
</gene>
<feature type="domain" description="AB hydrolase-1" evidence="1">
    <location>
        <begin position="72"/>
        <end position="188"/>
    </location>
</feature>
<proteinExistence type="predicted"/>
<evidence type="ECO:0000313" key="2">
    <source>
        <dbReference type="EMBL" id="KAF2653851.1"/>
    </source>
</evidence>
<keyword evidence="3" id="KW-1185">Reference proteome</keyword>
<dbReference type="Gene3D" id="3.40.50.1820">
    <property type="entry name" value="alpha/beta hydrolase"/>
    <property type="match status" value="1"/>
</dbReference>
<protein>
    <submittedName>
        <fullName evidence="2">Alpha/beta-hydrolase</fullName>
    </submittedName>
</protein>
<dbReference type="GO" id="GO:0016787">
    <property type="term" value="F:hydrolase activity"/>
    <property type="evidence" value="ECO:0007669"/>
    <property type="project" value="UniProtKB-KW"/>
</dbReference>
<sequence>MSPSLEHVILPRPGQDHGNQRQPISGPSETVFTETFGKLLPPAKYLHTAIGKAAYYELLPTSLNNESKGPDRVLLIHGIQTPALGMLPLARALQNIFPQTYFVLFDLWGHGLSDTPIAPHDTTLFHQSLDDLLNQLSWPSAHLIGFSFGGSTAATYLASRTSRVQSCALIAPVGLFRLSDFSPEDQAQLCGDDDAAARKWVFNFFEGGDEVVPADWKQRVEKGEVVAEAVRDWQKRNHAGHEASVAAMFRDGGAMDKHADFIRAGKTGVPSFAILGELDDVASEEQLKEHGFGNTEVVRQAGHGLVRESVPEVAALIEGFWKGL</sequence>
<keyword evidence="2" id="KW-0378">Hydrolase</keyword>